<gene>
    <name evidence="2" type="ORF">SAMN05216258_101260</name>
</gene>
<organism evidence="2 3">
    <name type="scientific">Albimonas pacifica</name>
    <dbReference type="NCBI Taxonomy" id="1114924"/>
    <lineage>
        <taxon>Bacteria</taxon>
        <taxon>Pseudomonadati</taxon>
        <taxon>Pseudomonadota</taxon>
        <taxon>Alphaproteobacteria</taxon>
        <taxon>Rhodobacterales</taxon>
        <taxon>Paracoccaceae</taxon>
        <taxon>Albimonas</taxon>
    </lineage>
</organism>
<dbReference type="InterPro" id="IPR006342">
    <property type="entry name" value="FkbM_mtfrase"/>
</dbReference>
<dbReference type="InterPro" id="IPR029063">
    <property type="entry name" value="SAM-dependent_MTases_sf"/>
</dbReference>
<evidence type="ECO:0000259" key="1">
    <source>
        <dbReference type="Pfam" id="PF05050"/>
    </source>
</evidence>
<keyword evidence="3" id="KW-1185">Reference proteome</keyword>
<name>A0A1I3BRN2_9RHOB</name>
<evidence type="ECO:0000313" key="2">
    <source>
        <dbReference type="EMBL" id="SFH64421.1"/>
    </source>
</evidence>
<keyword evidence="2" id="KW-0489">Methyltransferase</keyword>
<feature type="domain" description="Methyltransferase FkbM" evidence="1">
    <location>
        <begin position="47"/>
        <end position="239"/>
    </location>
</feature>
<protein>
    <submittedName>
        <fullName evidence="2">Methyltransferase, FkbM family</fullName>
    </submittedName>
</protein>
<reference evidence="2 3" key="1">
    <citation type="submission" date="2016-10" db="EMBL/GenBank/DDBJ databases">
        <authorList>
            <person name="de Groot N.N."/>
        </authorList>
    </citation>
    <scope>NUCLEOTIDE SEQUENCE [LARGE SCALE GENOMIC DNA]</scope>
    <source>
        <strain evidence="2 3">CGMCC 1.11030</strain>
    </source>
</reference>
<dbReference type="AlphaFoldDB" id="A0A1I3BRN2"/>
<dbReference type="GO" id="GO:0032259">
    <property type="term" value="P:methylation"/>
    <property type="evidence" value="ECO:0007669"/>
    <property type="project" value="UniProtKB-KW"/>
</dbReference>
<evidence type="ECO:0000313" key="3">
    <source>
        <dbReference type="Proteomes" id="UP000199377"/>
    </source>
</evidence>
<dbReference type="Gene3D" id="3.40.50.150">
    <property type="entry name" value="Vaccinia Virus protein VP39"/>
    <property type="match status" value="1"/>
</dbReference>
<dbReference type="GO" id="GO:0008168">
    <property type="term" value="F:methyltransferase activity"/>
    <property type="evidence" value="ECO:0007669"/>
    <property type="project" value="UniProtKB-KW"/>
</dbReference>
<dbReference type="RefSeq" id="WP_177236108.1">
    <property type="nucleotide sequence ID" value="NZ_FOQH01000001.1"/>
</dbReference>
<dbReference type="Proteomes" id="UP000199377">
    <property type="component" value="Unassembled WGS sequence"/>
</dbReference>
<sequence>MLSFVNRIKAFRRMPPLLAEIGNGAPASVEALIEAVFAATGELRFVQIGANDGRANDDLTAVLERGRIPEEKVSGLCLEPQREAFEALLRTHAGRSGVQCLNLALGPVEEERTLWNLAEERRGDRRRGDFGSRLGSFDRDLVLAQWRKLATPALRDLPPEAILVSEQVACVTFEGLARRTGLTSFDLLLIDAEGFDAEILRLIDLERWRPMAIVLEHKHLSAADKRWCFSLLKSAGYRIGGSSKDLWGRRPVA</sequence>
<dbReference type="Pfam" id="PF05050">
    <property type="entry name" value="Methyltransf_21"/>
    <property type="match status" value="1"/>
</dbReference>
<proteinExistence type="predicted"/>
<dbReference type="SUPFAM" id="SSF53335">
    <property type="entry name" value="S-adenosyl-L-methionine-dependent methyltransferases"/>
    <property type="match status" value="1"/>
</dbReference>
<dbReference type="EMBL" id="FOQH01000001">
    <property type="protein sequence ID" value="SFH64421.1"/>
    <property type="molecule type" value="Genomic_DNA"/>
</dbReference>
<keyword evidence="2" id="KW-0808">Transferase</keyword>
<accession>A0A1I3BRN2</accession>